<feature type="transmembrane region" description="Helical" evidence="8">
    <location>
        <begin position="44"/>
        <end position="71"/>
    </location>
</feature>
<keyword evidence="10" id="KW-1185">Reference proteome</keyword>
<feature type="transmembrane region" description="Helical" evidence="8">
    <location>
        <begin position="112"/>
        <end position="131"/>
    </location>
</feature>
<reference evidence="9 10" key="1">
    <citation type="submission" date="2019-06" db="EMBL/GenBank/DDBJ databases">
        <title>Draft genome sequence of Clostridium diolis DSM 15410.</title>
        <authorList>
            <person name="Kobayashi H."/>
            <person name="Tanizawa Y."/>
            <person name="Tohno M."/>
        </authorList>
    </citation>
    <scope>NUCLEOTIDE SEQUENCE [LARGE SCALE GENOMIC DNA]</scope>
    <source>
        <strain evidence="9 10">DSM 15410</strain>
    </source>
</reference>
<dbReference type="AlphaFoldDB" id="A0AAV3W3J0"/>
<organism evidence="9 10">
    <name type="scientific">Clostridium diolis</name>
    <dbReference type="NCBI Taxonomy" id="223919"/>
    <lineage>
        <taxon>Bacteria</taxon>
        <taxon>Bacillati</taxon>
        <taxon>Bacillota</taxon>
        <taxon>Clostridia</taxon>
        <taxon>Eubacteriales</taxon>
        <taxon>Clostridiaceae</taxon>
        <taxon>Clostridium</taxon>
    </lineage>
</organism>
<evidence type="ECO:0000313" key="9">
    <source>
        <dbReference type="EMBL" id="GEA32037.1"/>
    </source>
</evidence>
<comment type="subcellular location">
    <subcellularLocation>
        <location evidence="1">Cell membrane</location>
        <topology evidence="1">Multi-pass membrane protein</topology>
    </subcellularLocation>
</comment>
<comment type="caution">
    <text evidence="9">The sequence shown here is derived from an EMBL/GenBank/DDBJ whole genome shotgun (WGS) entry which is preliminary data.</text>
</comment>
<sequence>MGIPFFIIGIIGVMRYCTEMDILSFGEDQAKSVGVDVNTIKTRLLIFSAILTGSAVALSGIIGFVDLIIPHLVRRIIGAKHKYVIPVCIILGGCFMVITDLVARIIIIPSELPVGAITALIGAPFFAYIYFNKAHKRK</sequence>
<keyword evidence="6 8" id="KW-1133">Transmembrane helix</keyword>
<evidence type="ECO:0000256" key="7">
    <source>
        <dbReference type="ARBA" id="ARBA00023136"/>
    </source>
</evidence>
<dbReference type="CDD" id="cd06550">
    <property type="entry name" value="TM_ABC_iron-siderophores_like"/>
    <property type="match status" value="1"/>
</dbReference>
<dbReference type="Proteomes" id="UP000325212">
    <property type="component" value="Unassembled WGS sequence"/>
</dbReference>
<dbReference type="GO" id="GO:0005886">
    <property type="term" value="C:plasma membrane"/>
    <property type="evidence" value="ECO:0007669"/>
    <property type="project" value="UniProtKB-SubCell"/>
</dbReference>
<dbReference type="InterPro" id="IPR037294">
    <property type="entry name" value="ABC_BtuC-like"/>
</dbReference>
<evidence type="ECO:0000256" key="8">
    <source>
        <dbReference type="SAM" id="Phobius"/>
    </source>
</evidence>
<dbReference type="GO" id="GO:0022857">
    <property type="term" value="F:transmembrane transporter activity"/>
    <property type="evidence" value="ECO:0007669"/>
    <property type="project" value="InterPro"/>
</dbReference>
<evidence type="ECO:0000313" key="10">
    <source>
        <dbReference type="Proteomes" id="UP000325212"/>
    </source>
</evidence>
<evidence type="ECO:0000256" key="1">
    <source>
        <dbReference type="ARBA" id="ARBA00004651"/>
    </source>
</evidence>
<evidence type="ECO:0000256" key="2">
    <source>
        <dbReference type="ARBA" id="ARBA00007935"/>
    </source>
</evidence>
<evidence type="ECO:0000256" key="5">
    <source>
        <dbReference type="ARBA" id="ARBA00022692"/>
    </source>
</evidence>
<dbReference type="InterPro" id="IPR000522">
    <property type="entry name" value="ABC_transptr_permease_BtuC"/>
</dbReference>
<proteinExistence type="inferred from homology"/>
<dbReference type="Gene3D" id="1.10.3470.10">
    <property type="entry name" value="ABC transporter involved in vitamin B12 uptake, BtuC"/>
    <property type="match status" value="1"/>
</dbReference>
<name>A0AAV3W3J0_9CLOT</name>
<keyword evidence="4" id="KW-1003">Cell membrane</keyword>
<evidence type="ECO:0008006" key="11">
    <source>
        <dbReference type="Google" id="ProtNLM"/>
    </source>
</evidence>
<gene>
    <name evidence="9" type="ORF">CDIOL_29600</name>
</gene>
<feature type="transmembrane region" description="Helical" evidence="8">
    <location>
        <begin position="83"/>
        <end position="106"/>
    </location>
</feature>
<protein>
    <recommendedName>
        <fullName evidence="11">Iron ABC transporter permease</fullName>
    </recommendedName>
</protein>
<dbReference type="SUPFAM" id="SSF81345">
    <property type="entry name" value="ABC transporter involved in vitamin B12 uptake, BtuC"/>
    <property type="match status" value="1"/>
</dbReference>
<dbReference type="GO" id="GO:0033214">
    <property type="term" value="P:siderophore-iron import into cell"/>
    <property type="evidence" value="ECO:0007669"/>
    <property type="project" value="TreeGrafter"/>
</dbReference>
<keyword evidence="7 8" id="KW-0472">Membrane</keyword>
<dbReference type="EMBL" id="BJLA01000010">
    <property type="protein sequence ID" value="GEA32037.1"/>
    <property type="molecule type" value="Genomic_DNA"/>
</dbReference>
<accession>A0AAV3W3J0</accession>
<evidence type="ECO:0000256" key="3">
    <source>
        <dbReference type="ARBA" id="ARBA00022448"/>
    </source>
</evidence>
<evidence type="ECO:0000256" key="6">
    <source>
        <dbReference type="ARBA" id="ARBA00022989"/>
    </source>
</evidence>
<dbReference type="Pfam" id="PF01032">
    <property type="entry name" value="FecCD"/>
    <property type="match status" value="1"/>
</dbReference>
<dbReference type="PANTHER" id="PTHR30472:SF25">
    <property type="entry name" value="ABC TRANSPORTER PERMEASE PROTEIN MJ0876-RELATED"/>
    <property type="match status" value="1"/>
</dbReference>
<comment type="similarity">
    <text evidence="2">Belongs to the binding-protein-dependent transport system permease family. FecCD subfamily.</text>
</comment>
<keyword evidence="3" id="KW-0813">Transport</keyword>
<dbReference type="PANTHER" id="PTHR30472">
    <property type="entry name" value="FERRIC ENTEROBACTIN TRANSPORT SYSTEM PERMEASE PROTEIN"/>
    <property type="match status" value="1"/>
</dbReference>
<evidence type="ECO:0000256" key="4">
    <source>
        <dbReference type="ARBA" id="ARBA00022475"/>
    </source>
</evidence>
<keyword evidence="5 8" id="KW-0812">Transmembrane</keyword>